<dbReference type="STRING" id="34097.SAMN02745150_00571"/>
<feature type="chain" id="PRO_5015164811" evidence="1">
    <location>
        <begin position="19"/>
        <end position="308"/>
    </location>
</feature>
<sequence length="308" mass="34986">MKKQFIIFVIVVSGTACSAVPKTPSDLMVGEQFSYSLDQKAKTYPFWNVHFRGFDVRTAGKTLDVHEKRRMLRHLDLLRFTINTPEFATNVLKGTYRSARAVTSRDGQRTLAVGDYLDPQRLLDIVRYRVFPFTIAKQNISAGAAAVGVVGQSIYLEDFFNPAFRVWSWIAFPDREYWNEGGYLQEGYLSGVIFHELLHNTGFTHGGPSHDTVYGLQGAYTSTLTKEFYAKYHKQIEAFRPFYEELHADELTFTTTIDTPVPPTTPLSLSHTKHYVAAHSDDEVVICIVKENGTHELRVVKVSEMDTL</sequence>
<protein>
    <submittedName>
        <fullName evidence="2">Uncharacterized protein</fullName>
    </submittedName>
</protein>
<name>A0A1I1DIM0_BREAD</name>
<keyword evidence="3" id="KW-1185">Reference proteome</keyword>
<dbReference type="AlphaFoldDB" id="A0A1I1DIM0"/>
<evidence type="ECO:0000313" key="3">
    <source>
        <dbReference type="Proteomes" id="UP000240042"/>
    </source>
</evidence>
<organism evidence="2 3">
    <name type="scientific">Brevinema andersonii</name>
    <dbReference type="NCBI Taxonomy" id="34097"/>
    <lineage>
        <taxon>Bacteria</taxon>
        <taxon>Pseudomonadati</taxon>
        <taxon>Spirochaetota</taxon>
        <taxon>Spirochaetia</taxon>
        <taxon>Brevinematales</taxon>
        <taxon>Brevinemataceae</taxon>
        <taxon>Brevinema</taxon>
    </lineage>
</organism>
<dbReference type="RefSeq" id="WP_092318425.1">
    <property type="nucleotide sequence ID" value="NZ_FOKY01000002.1"/>
</dbReference>
<evidence type="ECO:0000313" key="2">
    <source>
        <dbReference type="EMBL" id="SFB74717.1"/>
    </source>
</evidence>
<feature type="signal peptide" evidence="1">
    <location>
        <begin position="1"/>
        <end position="18"/>
    </location>
</feature>
<reference evidence="3" key="1">
    <citation type="submission" date="2016-10" db="EMBL/GenBank/DDBJ databases">
        <authorList>
            <person name="Varghese N."/>
            <person name="Submissions S."/>
        </authorList>
    </citation>
    <scope>NUCLEOTIDE SEQUENCE [LARGE SCALE GENOMIC DNA]</scope>
    <source>
        <strain evidence="3">ATCC 43811</strain>
    </source>
</reference>
<dbReference type="OrthoDB" id="306837at2"/>
<accession>A0A1I1DIM0</accession>
<proteinExistence type="predicted"/>
<gene>
    <name evidence="2" type="ORF">SAMN02745150_00571</name>
</gene>
<dbReference type="Proteomes" id="UP000240042">
    <property type="component" value="Unassembled WGS sequence"/>
</dbReference>
<dbReference type="PROSITE" id="PS51257">
    <property type="entry name" value="PROKAR_LIPOPROTEIN"/>
    <property type="match status" value="1"/>
</dbReference>
<evidence type="ECO:0000256" key="1">
    <source>
        <dbReference type="SAM" id="SignalP"/>
    </source>
</evidence>
<dbReference type="EMBL" id="FOKY01000002">
    <property type="protein sequence ID" value="SFB74717.1"/>
    <property type="molecule type" value="Genomic_DNA"/>
</dbReference>
<keyword evidence="1" id="KW-0732">Signal</keyword>